<dbReference type="Proteomes" id="UP000192276">
    <property type="component" value="Unassembled WGS sequence"/>
</dbReference>
<dbReference type="AlphaFoldDB" id="A0A1V9ESF2"/>
<dbReference type="RefSeq" id="WP_081170235.1">
    <property type="nucleotide sequence ID" value="NZ_LWBP01000230.1"/>
</dbReference>
<protein>
    <recommendedName>
        <fullName evidence="8">RNA polymerase sigma factor 70 region 4 type 2 domain-containing protein</fullName>
    </recommendedName>
</protein>
<keyword evidence="2" id="KW-0805">Transcription regulation</keyword>
<keyword evidence="7" id="KW-1185">Reference proteome</keyword>
<dbReference type="GO" id="GO:0006352">
    <property type="term" value="P:DNA-templated transcription initiation"/>
    <property type="evidence" value="ECO:0007669"/>
    <property type="project" value="InterPro"/>
</dbReference>
<dbReference type="GO" id="GO:0016987">
    <property type="term" value="F:sigma factor activity"/>
    <property type="evidence" value="ECO:0007669"/>
    <property type="project" value="UniProtKB-KW"/>
</dbReference>
<dbReference type="GO" id="GO:0003677">
    <property type="term" value="F:DNA binding"/>
    <property type="evidence" value="ECO:0007669"/>
    <property type="project" value="UniProtKB-KW"/>
</dbReference>
<dbReference type="InterPro" id="IPR036388">
    <property type="entry name" value="WH-like_DNA-bd_sf"/>
</dbReference>
<evidence type="ECO:0008006" key="8">
    <source>
        <dbReference type="Google" id="ProtNLM"/>
    </source>
</evidence>
<dbReference type="Gene3D" id="1.10.1740.10">
    <property type="match status" value="1"/>
</dbReference>
<dbReference type="PANTHER" id="PTHR43133:SF8">
    <property type="entry name" value="RNA POLYMERASE SIGMA FACTOR HI_1459-RELATED"/>
    <property type="match status" value="1"/>
</dbReference>
<dbReference type="EMBL" id="LWBP01000230">
    <property type="protein sequence ID" value="OQP49077.1"/>
    <property type="molecule type" value="Genomic_DNA"/>
</dbReference>
<dbReference type="InterPro" id="IPR013325">
    <property type="entry name" value="RNA_pol_sigma_r2"/>
</dbReference>
<gene>
    <name evidence="6" type="ORF">A4R26_31180</name>
</gene>
<keyword evidence="3" id="KW-0731">Sigma factor</keyword>
<dbReference type="PANTHER" id="PTHR43133">
    <property type="entry name" value="RNA POLYMERASE ECF-TYPE SIGMA FACTO"/>
    <property type="match status" value="1"/>
</dbReference>
<evidence type="ECO:0000313" key="7">
    <source>
        <dbReference type="Proteomes" id="UP000192276"/>
    </source>
</evidence>
<dbReference type="InterPro" id="IPR039425">
    <property type="entry name" value="RNA_pol_sigma-70-like"/>
</dbReference>
<dbReference type="InterPro" id="IPR013324">
    <property type="entry name" value="RNA_pol_sigma_r3/r4-like"/>
</dbReference>
<sequence>MKGRISDQLLVDLLVKKDKDAFAFLQDSYSPSLHGSIIDLMADKDIAESVLKKAFASAYFTISQHKRRGQKLYAWLQHFGLRLVLEPLRAMHQWPTAGQLQDASDALYSLLNAMDPVSRAVIQFIYDKGYSKAQVACLLNLPVYRVEELLQSGLQRLQHYLNNCHWE</sequence>
<name>A0A1V9ESF2_9BACT</name>
<dbReference type="STRING" id="550983.A4R26_31180"/>
<reference evidence="7" key="1">
    <citation type="submission" date="2016-04" db="EMBL/GenBank/DDBJ databases">
        <authorList>
            <person name="Chen L."/>
            <person name="Zhuang W."/>
            <person name="Wang G."/>
        </authorList>
    </citation>
    <scope>NUCLEOTIDE SEQUENCE [LARGE SCALE GENOMIC DNA]</scope>
    <source>
        <strain evidence="7">208</strain>
    </source>
</reference>
<organism evidence="6 7">
    <name type="scientific">Niastella populi</name>
    <dbReference type="NCBI Taxonomy" id="550983"/>
    <lineage>
        <taxon>Bacteria</taxon>
        <taxon>Pseudomonadati</taxon>
        <taxon>Bacteroidota</taxon>
        <taxon>Chitinophagia</taxon>
        <taxon>Chitinophagales</taxon>
        <taxon>Chitinophagaceae</taxon>
        <taxon>Niastella</taxon>
    </lineage>
</organism>
<evidence type="ECO:0000256" key="2">
    <source>
        <dbReference type="ARBA" id="ARBA00023015"/>
    </source>
</evidence>
<dbReference type="SUPFAM" id="SSF88946">
    <property type="entry name" value="Sigma2 domain of RNA polymerase sigma factors"/>
    <property type="match status" value="1"/>
</dbReference>
<dbReference type="OrthoDB" id="677225at2"/>
<evidence type="ECO:0000256" key="3">
    <source>
        <dbReference type="ARBA" id="ARBA00023082"/>
    </source>
</evidence>
<evidence type="ECO:0000256" key="4">
    <source>
        <dbReference type="ARBA" id="ARBA00023125"/>
    </source>
</evidence>
<evidence type="ECO:0000256" key="1">
    <source>
        <dbReference type="ARBA" id="ARBA00010641"/>
    </source>
</evidence>
<comment type="similarity">
    <text evidence="1">Belongs to the sigma-70 factor family. ECF subfamily.</text>
</comment>
<accession>A0A1V9ESF2</accession>
<dbReference type="Gene3D" id="1.10.10.10">
    <property type="entry name" value="Winged helix-like DNA-binding domain superfamily/Winged helix DNA-binding domain"/>
    <property type="match status" value="1"/>
</dbReference>
<evidence type="ECO:0000313" key="6">
    <source>
        <dbReference type="EMBL" id="OQP49077.1"/>
    </source>
</evidence>
<proteinExistence type="inferred from homology"/>
<keyword evidence="4" id="KW-0238">DNA-binding</keyword>
<evidence type="ECO:0000256" key="5">
    <source>
        <dbReference type="ARBA" id="ARBA00023163"/>
    </source>
</evidence>
<comment type="caution">
    <text evidence="6">The sequence shown here is derived from an EMBL/GenBank/DDBJ whole genome shotgun (WGS) entry which is preliminary data.</text>
</comment>
<dbReference type="SUPFAM" id="SSF88659">
    <property type="entry name" value="Sigma3 and sigma4 domains of RNA polymerase sigma factors"/>
    <property type="match status" value="1"/>
</dbReference>
<keyword evidence="5" id="KW-0804">Transcription</keyword>